<gene>
    <name evidence="1" type="ORF">SAMN05216402_3128</name>
</gene>
<proteinExistence type="predicted"/>
<protein>
    <submittedName>
        <fullName evidence="1">Uncharacterized protein</fullName>
    </submittedName>
</protein>
<dbReference type="EMBL" id="FNKY01000001">
    <property type="protein sequence ID" value="SDQ98693.1"/>
    <property type="molecule type" value="Genomic_DNA"/>
</dbReference>
<organism evidence="1 2">
    <name type="scientific">Nitrosospira multiformis</name>
    <dbReference type="NCBI Taxonomy" id="1231"/>
    <lineage>
        <taxon>Bacteria</taxon>
        <taxon>Pseudomonadati</taxon>
        <taxon>Pseudomonadota</taxon>
        <taxon>Betaproteobacteria</taxon>
        <taxon>Nitrosomonadales</taxon>
        <taxon>Nitrosomonadaceae</taxon>
        <taxon>Nitrosospira</taxon>
    </lineage>
</organism>
<accession>A0ABY0TKS6</accession>
<sequence>MTLEPAVHCSRVRTLAVGIANERASLTHPKFYLLSHARSFLAWKWRFINENEEKLP</sequence>
<evidence type="ECO:0000313" key="2">
    <source>
        <dbReference type="Proteomes" id="UP000183471"/>
    </source>
</evidence>
<dbReference type="Proteomes" id="UP000183471">
    <property type="component" value="Unassembled WGS sequence"/>
</dbReference>
<keyword evidence="2" id="KW-1185">Reference proteome</keyword>
<name>A0ABY0TKS6_9PROT</name>
<dbReference type="RefSeq" id="WP_176759992.1">
    <property type="nucleotide sequence ID" value="NZ_FNKY01000001.1"/>
</dbReference>
<reference evidence="1 2" key="1">
    <citation type="submission" date="2016-10" db="EMBL/GenBank/DDBJ databases">
        <authorList>
            <person name="Varghese N."/>
            <person name="Submissions S."/>
        </authorList>
    </citation>
    <scope>NUCLEOTIDE SEQUENCE [LARGE SCALE GENOMIC DNA]</scope>
    <source>
        <strain evidence="1 2">Nl1</strain>
    </source>
</reference>
<comment type="caution">
    <text evidence="1">The sequence shown here is derived from an EMBL/GenBank/DDBJ whole genome shotgun (WGS) entry which is preliminary data.</text>
</comment>
<evidence type="ECO:0000313" key="1">
    <source>
        <dbReference type="EMBL" id="SDQ98693.1"/>
    </source>
</evidence>